<dbReference type="AlphaFoldDB" id="A0AAV3JHP2"/>
<comment type="caution">
    <text evidence="1">The sequence shown here is derived from an EMBL/GenBank/DDBJ whole genome shotgun (WGS) entry which is preliminary data.</text>
</comment>
<name>A0AAV3JHP2_STRAG</name>
<dbReference type="RefSeq" id="WP_000731464.1">
    <property type="nucleotide sequence ID" value="NZ_ANDB01000022.1"/>
</dbReference>
<accession>A0AAV3JHP2</accession>
<sequence>MKKKYLLLLPIVLIIVAVVGILNHKKMPDEGRYYLTEKNYNNHTISLNKTEFFTITDDQVTYTKNGELEKISYDSKNNELLLNNGKKFWTHFASGELQLTDPKNTDMTLNYASKNSPLFKSYEKGTAKFKEEN</sequence>
<proteinExistence type="predicted"/>
<evidence type="ECO:0000313" key="1">
    <source>
        <dbReference type="EMBL" id="EPW15471.1"/>
    </source>
</evidence>
<organism evidence="1 2">
    <name type="scientific">Streptococcus agalactiae CCUG 29376</name>
    <dbReference type="NCBI Taxonomy" id="1105255"/>
    <lineage>
        <taxon>Bacteria</taxon>
        <taxon>Bacillati</taxon>
        <taxon>Bacillota</taxon>
        <taxon>Bacilli</taxon>
        <taxon>Lactobacillales</taxon>
        <taxon>Streptococcaceae</taxon>
        <taxon>Streptococcus</taxon>
    </lineage>
</organism>
<dbReference type="Proteomes" id="UP000015267">
    <property type="component" value="Unassembled WGS sequence"/>
</dbReference>
<evidence type="ECO:0000313" key="2">
    <source>
        <dbReference type="Proteomes" id="UP000015267"/>
    </source>
</evidence>
<dbReference type="EMBL" id="ANDB01000022">
    <property type="protein sequence ID" value="EPW15471.1"/>
    <property type="molecule type" value="Genomic_DNA"/>
</dbReference>
<gene>
    <name evidence="1" type="ORF">SAG0055_03150</name>
</gene>
<protein>
    <submittedName>
        <fullName evidence="1">Uncharacterized protein</fullName>
    </submittedName>
</protein>
<reference evidence="1 2" key="1">
    <citation type="submission" date="2012-10" db="EMBL/GenBank/DDBJ databases">
        <authorList>
            <person name="Zadoks R.N."/>
            <person name="Moroni P."/>
            <person name="Richards V.P."/>
            <person name="Durkin S.A.S."/>
            <person name="Kim M."/>
            <person name="Pavinski Bitar P.D."/>
            <person name="Stanhope M.J."/>
            <person name="Town C.D."/>
            <person name="Venter J.C."/>
        </authorList>
    </citation>
    <scope>NUCLEOTIDE SEQUENCE [LARGE SCALE GENOMIC DNA]</scope>
    <source>
        <strain evidence="1 2">CCUG 29376</strain>
    </source>
</reference>